<evidence type="ECO:0000313" key="2">
    <source>
        <dbReference type="EMBL" id="TFW15869.1"/>
    </source>
</evidence>
<keyword evidence="3" id="KW-1185">Reference proteome</keyword>
<dbReference type="InterPro" id="IPR036457">
    <property type="entry name" value="PPM-type-like_dom_sf"/>
</dbReference>
<comment type="caution">
    <text evidence="2">The sequence shown here is derived from an EMBL/GenBank/DDBJ whole genome shotgun (WGS) entry which is preliminary data.</text>
</comment>
<dbReference type="Gene3D" id="3.60.40.10">
    <property type="entry name" value="PPM-type phosphatase domain"/>
    <property type="match status" value="1"/>
</dbReference>
<sequence length="257" mass="26793">MGSTMNDRFQPTRLSISSARITGIGDRDVNQDAFGESYAAGIGCYVMADGAGGHEGGAVAARTVVDSALGAFTQQPALNVETLNACVAGASDAVVRMKLADPTLASMHATLAVLLVDSAKARACWAHVGDTRVYLFRGGRVRQVTRDHSLAQQFIDAGLAKDTDPRTHAQRSVLYAAIGVEGQPSASIQPPLDLVPGDALLVCTDGLWERVTEATMEACLARAMSADDWLAALCAAADSTAAAGRDNFTGQVLWIAA</sequence>
<accession>A0A4Y9S3Y1</accession>
<dbReference type="SMART" id="SM00331">
    <property type="entry name" value="PP2C_SIG"/>
    <property type="match status" value="1"/>
</dbReference>
<feature type="domain" description="PPM-type phosphatase" evidence="1">
    <location>
        <begin position="13"/>
        <end position="255"/>
    </location>
</feature>
<gene>
    <name evidence="2" type="ORF">E4L96_17315</name>
</gene>
<name>A0A4Y9S3Y1_9BURK</name>
<dbReference type="Proteomes" id="UP000298438">
    <property type="component" value="Unassembled WGS sequence"/>
</dbReference>
<dbReference type="PROSITE" id="PS51746">
    <property type="entry name" value="PPM_2"/>
    <property type="match status" value="1"/>
</dbReference>
<dbReference type="OrthoDB" id="9801841at2"/>
<protein>
    <submittedName>
        <fullName evidence="2">Serine/threonine-protein phosphatase</fullName>
    </submittedName>
</protein>
<dbReference type="SMART" id="SM00332">
    <property type="entry name" value="PP2Cc"/>
    <property type="match status" value="1"/>
</dbReference>
<organism evidence="2 3">
    <name type="scientific">Zemynaea arenosa</name>
    <dbReference type="NCBI Taxonomy" id="2561931"/>
    <lineage>
        <taxon>Bacteria</taxon>
        <taxon>Pseudomonadati</taxon>
        <taxon>Pseudomonadota</taxon>
        <taxon>Betaproteobacteria</taxon>
        <taxon>Burkholderiales</taxon>
        <taxon>Oxalobacteraceae</taxon>
        <taxon>Telluria group</taxon>
        <taxon>Zemynaea</taxon>
    </lineage>
</organism>
<dbReference type="InterPro" id="IPR001932">
    <property type="entry name" value="PPM-type_phosphatase-like_dom"/>
</dbReference>
<evidence type="ECO:0000259" key="1">
    <source>
        <dbReference type="PROSITE" id="PS51746"/>
    </source>
</evidence>
<dbReference type="Pfam" id="PF13672">
    <property type="entry name" value="PP2C_2"/>
    <property type="match status" value="1"/>
</dbReference>
<evidence type="ECO:0000313" key="3">
    <source>
        <dbReference type="Proteomes" id="UP000298438"/>
    </source>
</evidence>
<dbReference type="SUPFAM" id="SSF81606">
    <property type="entry name" value="PP2C-like"/>
    <property type="match status" value="1"/>
</dbReference>
<dbReference type="AlphaFoldDB" id="A0A4Y9S3Y1"/>
<dbReference type="CDD" id="cd00143">
    <property type="entry name" value="PP2Cc"/>
    <property type="match status" value="1"/>
</dbReference>
<proteinExistence type="predicted"/>
<dbReference type="EMBL" id="SPVF01000222">
    <property type="protein sequence ID" value="TFW15869.1"/>
    <property type="molecule type" value="Genomic_DNA"/>
</dbReference>
<reference evidence="2 3" key="1">
    <citation type="submission" date="2019-03" db="EMBL/GenBank/DDBJ databases">
        <title>Draft Genome Sequence of Massilia arenosa sp. nov., a Novel Massilia Species Isolated from a Sandy-loam Maize Soil.</title>
        <authorList>
            <person name="Raths R."/>
            <person name="Peta V."/>
            <person name="Bucking H."/>
        </authorList>
    </citation>
    <scope>NUCLEOTIDE SEQUENCE [LARGE SCALE GENOMIC DNA]</scope>
    <source>
        <strain evidence="2 3">MC02</strain>
    </source>
</reference>